<dbReference type="Proteomes" id="UP000298416">
    <property type="component" value="Unassembled WGS sequence"/>
</dbReference>
<keyword evidence="8" id="KW-1185">Reference proteome</keyword>
<evidence type="ECO:0000313" key="8">
    <source>
        <dbReference type="Proteomes" id="UP000298416"/>
    </source>
</evidence>
<feature type="signal peptide" evidence="5">
    <location>
        <begin position="1"/>
        <end position="26"/>
    </location>
</feature>
<keyword evidence="3" id="KW-0677">Repeat</keyword>
<dbReference type="Gene3D" id="3.40.50.300">
    <property type="entry name" value="P-loop containing nucleotide triphosphate hydrolases"/>
    <property type="match status" value="1"/>
</dbReference>
<name>A0A8X8Z982_SALSN</name>
<dbReference type="AlphaFoldDB" id="A0A8X8Z982"/>
<evidence type="ECO:0000256" key="1">
    <source>
        <dbReference type="ARBA" id="ARBA00007577"/>
    </source>
</evidence>
<protein>
    <recommendedName>
        <fullName evidence="6">ABC transporter domain-containing protein</fullName>
    </recommendedName>
</protein>
<organism evidence="7">
    <name type="scientific">Salvia splendens</name>
    <name type="common">Scarlet sage</name>
    <dbReference type="NCBI Taxonomy" id="180675"/>
    <lineage>
        <taxon>Eukaryota</taxon>
        <taxon>Viridiplantae</taxon>
        <taxon>Streptophyta</taxon>
        <taxon>Embryophyta</taxon>
        <taxon>Tracheophyta</taxon>
        <taxon>Spermatophyta</taxon>
        <taxon>Magnoliopsida</taxon>
        <taxon>eudicotyledons</taxon>
        <taxon>Gunneridae</taxon>
        <taxon>Pentapetalae</taxon>
        <taxon>asterids</taxon>
        <taxon>lamiids</taxon>
        <taxon>Lamiales</taxon>
        <taxon>Lamiaceae</taxon>
        <taxon>Nepetoideae</taxon>
        <taxon>Mentheae</taxon>
        <taxon>Salviinae</taxon>
        <taxon>Salvia</taxon>
        <taxon>Salvia subgen. Calosphace</taxon>
        <taxon>core Calosphace</taxon>
    </lineage>
</organism>
<keyword evidence="4" id="KW-0325">Glycoprotein</keyword>
<proteinExistence type="inferred from homology"/>
<keyword evidence="2" id="KW-0813">Transport</keyword>
<evidence type="ECO:0000256" key="5">
    <source>
        <dbReference type="SAM" id="SignalP"/>
    </source>
</evidence>
<keyword evidence="5" id="KW-0732">Signal</keyword>
<dbReference type="InterPro" id="IPR027417">
    <property type="entry name" value="P-loop_NTPase"/>
</dbReference>
<reference evidence="7" key="1">
    <citation type="submission" date="2018-01" db="EMBL/GenBank/DDBJ databases">
        <authorList>
            <person name="Mao J.F."/>
        </authorList>
    </citation>
    <scope>NUCLEOTIDE SEQUENCE</scope>
    <source>
        <strain evidence="7">Huo1</strain>
        <tissue evidence="7">Leaf</tissue>
    </source>
</reference>
<reference evidence="7" key="2">
    <citation type="submission" date="2020-08" db="EMBL/GenBank/DDBJ databases">
        <title>Plant Genome Project.</title>
        <authorList>
            <person name="Zhang R.-G."/>
        </authorList>
    </citation>
    <scope>NUCLEOTIDE SEQUENCE</scope>
    <source>
        <strain evidence="7">Huo1</strain>
        <tissue evidence="7">Leaf</tissue>
    </source>
</reference>
<dbReference type="Pfam" id="PF00005">
    <property type="entry name" value="ABC_tran"/>
    <property type="match status" value="1"/>
</dbReference>
<dbReference type="PANTHER" id="PTHR45136:SF2">
    <property type="entry name" value="ABC TRANSPORTER DOMAIN-CONTAINING PROTEIN"/>
    <property type="match status" value="1"/>
</dbReference>
<feature type="domain" description="ABC transporter" evidence="6">
    <location>
        <begin position="73"/>
        <end position="138"/>
    </location>
</feature>
<evidence type="ECO:0000256" key="3">
    <source>
        <dbReference type="ARBA" id="ARBA00022737"/>
    </source>
</evidence>
<gene>
    <name evidence="7" type="ORF">SASPL_142611</name>
</gene>
<sequence>MVRGQLSARQLFLAFFILMSTGKTIADASATSSSDTAKSRSAVISVFAVLAREGKTHGAGAKVDKVEGSRRGGKSTVVALIERFYDPMKGMVLIDGRDVRTYDSREMRMQIALVSQEPALFAGTIRENIIYGRDGATETRVVVAHRLSRYRWPTALYSSRTGRSWKKEVTLI</sequence>
<dbReference type="EMBL" id="PNBA02000016">
    <property type="protein sequence ID" value="KAG6396461.1"/>
    <property type="molecule type" value="Genomic_DNA"/>
</dbReference>
<evidence type="ECO:0000313" key="7">
    <source>
        <dbReference type="EMBL" id="KAG6396461.1"/>
    </source>
</evidence>
<dbReference type="PANTHER" id="PTHR45136">
    <property type="entry name" value="ABC TRANSPORTER DOMAIN-CONTAINING PROTEIN"/>
    <property type="match status" value="1"/>
</dbReference>
<dbReference type="InterPro" id="IPR003439">
    <property type="entry name" value="ABC_transporter-like_ATP-bd"/>
</dbReference>
<dbReference type="GO" id="GO:0005524">
    <property type="term" value="F:ATP binding"/>
    <property type="evidence" value="ECO:0007669"/>
    <property type="project" value="InterPro"/>
</dbReference>
<evidence type="ECO:0000259" key="6">
    <source>
        <dbReference type="Pfam" id="PF00005"/>
    </source>
</evidence>
<dbReference type="GO" id="GO:0016887">
    <property type="term" value="F:ATP hydrolysis activity"/>
    <property type="evidence" value="ECO:0007669"/>
    <property type="project" value="InterPro"/>
</dbReference>
<comment type="caution">
    <text evidence="7">The sequence shown here is derived from an EMBL/GenBank/DDBJ whole genome shotgun (WGS) entry which is preliminary data.</text>
</comment>
<evidence type="ECO:0000256" key="4">
    <source>
        <dbReference type="ARBA" id="ARBA00023180"/>
    </source>
</evidence>
<comment type="similarity">
    <text evidence="1">Belongs to the ABC transporter superfamily. ABCB family. Multidrug resistance exporter (TC 3.A.1.201) subfamily.</text>
</comment>
<accession>A0A8X8Z982</accession>
<feature type="chain" id="PRO_5036472992" description="ABC transporter domain-containing protein" evidence="5">
    <location>
        <begin position="27"/>
        <end position="172"/>
    </location>
</feature>
<dbReference type="SUPFAM" id="SSF52540">
    <property type="entry name" value="P-loop containing nucleoside triphosphate hydrolases"/>
    <property type="match status" value="1"/>
</dbReference>
<evidence type="ECO:0000256" key="2">
    <source>
        <dbReference type="ARBA" id="ARBA00022448"/>
    </source>
</evidence>